<name>A0A518BZA9_9BACT</name>
<reference evidence="2 3" key="1">
    <citation type="submission" date="2019-02" db="EMBL/GenBank/DDBJ databases">
        <title>Deep-cultivation of Planctomycetes and their phenomic and genomic characterization uncovers novel biology.</title>
        <authorList>
            <person name="Wiegand S."/>
            <person name="Jogler M."/>
            <person name="Boedeker C."/>
            <person name="Pinto D."/>
            <person name="Vollmers J."/>
            <person name="Rivas-Marin E."/>
            <person name="Kohn T."/>
            <person name="Peeters S.H."/>
            <person name="Heuer A."/>
            <person name="Rast P."/>
            <person name="Oberbeckmann S."/>
            <person name="Bunk B."/>
            <person name="Jeske O."/>
            <person name="Meyerdierks A."/>
            <person name="Storesund J.E."/>
            <person name="Kallscheuer N."/>
            <person name="Luecker S."/>
            <person name="Lage O.M."/>
            <person name="Pohl T."/>
            <person name="Merkel B.J."/>
            <person name="Hornburger P."/>
            <person name="Mueller R.-W."/>
            <person name="Bruemmer F."/>
            <person name="Labrenz M."/>
            <person name="Spormann A.M."/>
            <person name="Op den Camp H."/>
            <person name="Overmann J."/>
            <person name="Amann R."/>
            <person name="Jetten M.S.M."/>
            <person name="Mascher T."/>
            <person name="Medema M.H."/>
            <person name="Devos D.P."/>
            <person name="Kaster A.-K."/>
            <person name="Ovreas L."/>
            <person name="Rohde M."/>
            <person name="Galperin M.Y."/>
            <person name="Jogler C."/>
        </authorList>
    </citation>
    <scope>NUCLEOTIDE SEQUENCE [LARGE SCALE GENOMIC DNA]</scope>
    <source>
        <strain evidence="2 3">Pan265</strain>
    </source>
</reference>
<evidence type="ECO:0000313" key="2">
    <source>
        <dbReference type="EMBL" id="QDU72295.1"/>
    </source>
</evidence>
<dbReference type="Gene3D" id="3.40.630.30">
    <property type="match status" value="1"/>
</dbReference>
<evidence type="ECO:0000313" key="3">
    <source>
        <dbReference type="Proteomes" id="UP000320386"/>
    </source>
</evidence>
<organism evidence="2 3">
    <name type="scientific">Mucisphaera calidilacus</name>
    <dbReference type="NCBI Taxonomy" id="2527982"/>
    <lineage>
        <taxon>Bacteria</taxon>
        <taxon>Pseudomonadati</taxon>
        <taxon>Planctomycetota</taxon>
        <taxon>Phycisphaerae</taxon>
        <taxon>Phycisphaerales</taxon>
        <taxon>Phycisphaeraceae</taxon>
        <taxon>Mucisphaera</taxon>
    </lineage>
</organism>
<keyword evidence="3" id="KW-1185">Reference proteome</keyword>
<dbReference type="GO" id="GO:0016747">
    <property type="term" value="F:acyltransferase activity, transferring groups other than amino-acyl groups"/>
    <property type="evidence" value="ECO:0007669"/>
    <property type="project" value="InterPro"/>
</dbReference>
<dbReference type="AlphaFoldDB" id="A0A518BZA9"/>
<dbReference type="KEGG" id="mcad:Pan265_21590"/>
<dbReference type="Proteomes" id="UP000320386">
    <property type="component" value="Chromosome"/>
</dbReference>
<sequence>MAEVLSCRLAEADEGLVVQACALTEGQWPSDPPLDPVEKARGRVAEARAYTGDPERAAMMHFVVEGDRVLAAARTFARTIDTTAGGMTIMALGGVIVEETRRGNGYGRDVVRAAFERVDRGVFGFSLFQTGTHNRGFYAKLGAMYPGNRVINSLDERGPESPAFNVDELVVVYPEREGWPAGTIDLLGPGY</sequence>
<dbReference type="InterPro" id="IPR000182">
    <property type="entry name" value="GNAT_dom"/>
</dbReference>
<feature type="domain" description="N-acetyltransferase" evidence="1">
    <location>
        <begin position="7"/>
        <end position="176"/>
    </location>
</feature>
<dbReference type="InterPro" id="IPR016181">
    <property type="entry name" value="Acyl_CoA_acyltransferase"/>
</dbReference>
<accession>A0A518BZA9</accession>
<evidence type="ECO:0000259" key="1">
    <source>
        <dbReference type="PROSITE" id="PS51186"/>
    </source>
</evidence>
<dbReference type="OrthoDB" id="263949at2"/>
<dbReference type="EMBL" id="CP036280">
    <property type="protein sequence ID" value="QDU72295.1"/>
    <property type="molecule type" value="Genomic_DNA"/>
</dbReference>
<dbReference type="RefSeq" id="WP_145446470.1">
    <property type="nucleotide sequence ID" value="NZ_CP036280.1"/>
</dbReference>
<dbReference type="SUPFAM" id="SSF55729">
    <property type="entry name" value="Acyl-CoA N-acyltransferases (Nat)"/>
    <property type="match status" value="1"/>
</dbReference>
<dbReference type="PROSITE" id="PS51186">
    <property type="entry name" value="GNAT"/>
    <property type="match status" value="1"/>
</dbReference>
<proteinExistence type="predicted"/>
<protein>
    <recommendedName>
        <fullName evidence="1">N-acetyltransferase domain-containing protein</fullName>
    </recommendedName>
</protein>
<gene>
    <name evidence="2" type="ORF">Pan265_21590</name>
</gene>